<organism evidence="1 2">
    <name type="scientific">Pichia californica</name>
    <dbReference type="NCBI Taxonomy" id="460514"/>
    <lineage>
        <taxon>Eukaryota</taxon>
        <taxon>Fungi</taxon>
        <taxon>Dikarya</taxon>
        <taxon>Ascomycota</taxon>
        <taxon>Saccharomycotina</taxon>
        <taxon>Pichiomycetes</taxon>
        <taxon>Pichiales</taxon>
        <taxon>Pichiaceae</taxon>
        <taxon>Pichia</taxon>
    </lineage>
</organism>
<dbReference type="EMBL" id="PUHW01000053">
    <property type="protein sequence ID" value="KAG0689947.1"/>
    <property type="molecule type" value="Genomic_DNA"/>
</dbReference>
<reference evidence="1" key="1">
    <citation type="submission" date="2020-11" db="EMBL/GenBank/DDBJ databases">
        <title>Kefir isolates.</title>
        <authorList>
            <person name="Marcisauskas S."/>
            <person name="Kim Y."/>
            <person name="Blasche S."/>
        </authorList>
    </citation>
    <scope>NUCLEOTIDE SEQUENCE</scope>
    <source>
        <strain evidence="1">Olga-1</strain>
    </source>
</reference>
<name>A0A9P6WPL0_9ASCO</name>
<dbReference type="Proteomes" id="UP000697127">
    <property type="component" value="Unassembled WGS sequence"/>
</dbReference>
<evidence type="ECO:0000313" key="1">
    <source>
        <dbReference type="EMBL" id="KAG0689947.1"/>
    </source>
</evidence>
<dbReference type="AlphaFoldDB" id="A0A9P6WPL0"/>
<comment type="caution">
    <text evidence="1">The sequence shown here is derived from an EMBL/GenBank/DDBJ whole genome shotgun (WGS) entry which is preliminary data.</text>
</comment>
<accession>A0A9P6WPL0</accession>
<gene>
    <name evidence="1" type="ORF">C6P40_004187</name>
</gene>
<evidence type="ECO:0000313" key="2">
    <source>
        <dbReference type="Proteomes" id="UP000697127"/>
    </source>
</evidence>
<sequence length="184" mass="20924">MHRHTGLILFGGLASETKTMVKIWDGCSAQVKTGLINKSTCFLAINEAVFRWSLELFGLSLAFKWLQWPNLTFDKKLFQEFEIGNMTGLLLDYNNLYNQTTIQDNQQVEFSYGNLSINYQAIMKNQLLAGDAQLVLFGLNFTDFPIIMSIEANNNGTWAISTFSNNEKDKNLYNEQSIIIQGNN</sequence>
<keyword evidence="2" id="KW-1185">Reference proteome</keyword>
<protein>
    <submittedName>
        <fullName evidence="1">Uncharacterized protein</fullName>
    </submittedName>
</protein>
<proteinExistence type="predicted"/>